<gene>
    <name evidence="3" type="ORF">LOTGIDRAFT_160537</name>
</gene>
<dbReference type="GO" id="GO:0008270">
    <property type="term" value="F:zinc ion binding"/>
    <property type="evidence" value="ECO:0007669"/>
    <property type="project" value="InterPro"/>
</dbReference>
<keyword evidence="1" id="KW-0472">Membrane</keyword>
<evidence type="ECO:0000256" key="1">
    <source>
        <dbReference type="SAM" id="Phobius"/>
    </source>
</evidence>
<dbReference type="CTD" id="20238419"/>
<feature type="transmembrane region" description="Helical" evidence="1">
    <location>
        <begin position="212"/>
        <end position="231"/>
    </location>
</feature>
<dbReference type="Gene3D" id="4.10.60.10">
    <property type="entry name" value="Zinc finger, CCHC-type"/>
    <property type="match status" value="1"/>
</dbReference>
<accession>V4C1S2</accession>
<dbReference type="Proteomes" id="UP000030746">
    <property type="component" value="Unassembled WGS sequence"/>
</dbReference>
<dbReference type="AlphaFoldDB" id="V4C1S2"/>
<dbReference type="GO" id="GO:0003676">
    <property type="term" value="F:nucleic acid binding"/>
    <property type="evidence" value="ECO:0007669"/>
    <property type="project" value="InterPro"/>
</dbReference>
<dbReference type="KEGG" id="lgi:LOTGIDRAFT_160537"/>
<reference evidence="3 4" key="1">
    <citation type="journal article" date="2013" name="Nature">
        <title>Insights into bilaterian evolution from three spiralian genomes.</title>
        <authorList>
            <person name="Simakov O."/>
            <person name="Marletaz F."/>
            <person name="Cho S.J."/>
            <person name="Edsinger-Gonzales E."/>
            <person name="Havlak P."/>
            <person name="Hellsten U."/>
            <person name="Kuo D.H."/>
            <person name="Larsson T."/>
            <person name="Lv J."/>
            <person name="Arendt D."/>
            <person name="Savage R."/>
            <person name="Osoegawa K."/>
            <person name="de Jong P."/>
            <person name="Grimwood J."/>
            <person name="Chapman J.A."/>
            <person name="Shapiro H."/>
            <person name="Aerts A."/>
            <person name="Otillar R.P."/>
            <person name="Terry A.Y."/>
            <person name="Boore J.L."/>
            <person name="Grigoriev I.V."/>
            <person name="Lindberg D.R."/>
            <person name="Seaver E.C."/>
            <person name="Weisblat D.A."/>
            <person name="Putnam N.H."/>
            <person name="Rokhsar D.S."/>
        </authorList>
    </citation>
    <scope>NUCLEOTIDE SEQUENCE [LARGE SCALE GENOMIC DNA]</scope>
</reference>
<protein>
    <recommendedName>
        <fullName evidence="2">CCHC-type domain-containing protein</fullName>
    </recommendedName>
</protein>
<dbReference type="SUPFAM" id="SSF57756">
    <property type="entry name" value="Retrovirus zinc finger-like domains"/>
    <property type="match status" value="1"/>
</dbReference>
<feature type="domain" description="CCHC-type" evidence="2">
    <location>
        <begin position="83"/>
        <end position="99"/>
    </location>
</feature>
<dbReference type="InterPro" id="IPR036875">
    <property type="entry name" value="Znf_CCHC_sf"/>
</dbReference>
<keyword evidence="1" id="KW-1133">Transmembrane helix</keyword>
<sequence>MYNGVHLVFTPEIKKPIPSSINIKGIRISIQYENQPQPIKLCFKFGEEGHMAASCPSLSSRPNVTVQTAAEPKEVPNEQSGLECSKFKGKGHTSADCPNYGIDPPIWPSSDDITGIPDNDSDPAHLTIADTPFKTSDIQSAIHKNISSLASAINTIWKTSTPNSSPIPTKTDVLPEEWQDISEDHYDRSKEEMELRQREENIKKDNVQYKKVIIYIIKIVLLTLLTLLLVVDTERRISRPITPVNNRILPLLAKANDNIILIDVINE</sequence>
<evidence type="ECO:0000259" key="2">
    <source>
        <dbReference type="SMART" id="SM00343"/>
    </source>
</evidence>
<organism evidence="3 4">
    <name type="scientific">Lottia gigantea</name>
    <name type="common">Giant owl limpet</name>
    <dbReference type="NCBI Taxonomy" id="225164"/>
    <lineage>
        <taxon>Eukaryota</taxon>
        <taxon>Metazoa</taxon>
        <taxon>Spiralia</taxon>
        <taxon>Lophotrochozoa</taxon>
        <taxon>Mollusca</taxon>
        <taxon>Gastropoda</taxon>
        <taxon>Patellogastropoda</taxon>
        <taxon>Lottioidea</taxon>
        <taxon>Lottiidae</taxon>
        <taxon>Lottia</taxon>
    </lineage>
</organism>
<evidence type="ECO:0000313" key="3">
    <source>
        <dbReference type="EMBL" id="ESO95399.1"/>
    </source>
</evidence>
<evidence type="ECO:0000313" key="4">
    <source>
        <dbReference type="Proteomes" id="UP000030746"/>
    </source>
</evidence>
<dbReference type="InterPro" id="IPR001878">
    <property type="entry name" value="Znf_CCHC"/>
</dbReference>
<dbReference type="RefSeq" id="XP_009053908.1">
    <property type="nucleotide sequence ID" value="XM_009055660.1"/>
</dbReference>
<dbReference type="HOGENOM" id="CLU_1043114_0_0_1"/>
<dbReference type="SMART" id="SM00343">
    <property type="entry name" value="ZnF_C2HC"/>
    <property type="match status" value="2"/>
</dbReference>
<keyword evidence="4" id="KW-1185">Reference proteome</keyword>
<dbReference type="EMBL" id="KB201656">
    <property type="protein sequence ID" value="ESO95399.1"/>
    <property type="molecule type" value="Genomic_DNA"/>
</dbReference>
<feature type="domain" description="CCHC-type" evidence="2">
    <location>
        <begin position="41"/>
        <end position="57"/>
    </location>
</feature>
<proteinExistence type="predicted"/>
<dbReference type="OrthoDB" id="6777962at2759"/>
<dbReference type="GeneID" id="20238419"/>
<keyword evidence="1" id="KW-0812">Transmembrane</keyword>
<name>V4C1S2_LOTGI</name>